<keyword evidence="2" id="KW-1185">Reference proteome</keyword>
<dbReference type="Proteomes" id="UP000809910">
    <property type="component" value="Unassembled WGS sequence"/>
</dbReference>
<sequence>MAELIKPLLTGRPFESTAHRFLTMFQPIQETRTKHSDFLAFVATPALDFFVLDTIFAVDASIRLLNATASLLKAAYTWTLNQQKSDDVLDRATDMELDAFAVNIHHIFSSIVAQIANIIFSLASLVTRPIASIAEALSDDSMEDSHFRPAY</sequence>
<dbReference type="EMBL" id="JADWVN010000026">
    <property type="protein sequence ID" value="MBL7527697.1"/>
    <property type="molecule type" value="Genomic_DNA"/>
</dbReference>
<gene>
    <name evidence="1" type="ORF">I5282_14110</name>
</gene>
<organism evidence="1 2">
    <name type="scientific">Legionella bononiensis</name>
    <dbReference type="NCBI Taxonomy" id="2793102"/>
    <lineage>
        <taxon>Bacteria</taxon>
        <taxon>Pseudomonadati</taxon>
        <taxon>Pseudomonadota</taxon>
        <taxon>Gammaproteobacteria</taxon>
        <taxon>Legionellales</taxon>
        <taxon>Legionellaceae</taxon>
        <taxon>Legionella</taxon>
    </lineage>
</organism>
<accession>A0ABS1WEB9</accession>
<proteinExistence type="predicted"/>
<name>A0ABS1WEB9_9GAMM</name>
<evidence type="ECO:0000313" key="1">
    <source>
        <dbReference type="EMBL" id="MBL7527697.1"/>
    </source>
</evidence>
<comment type="caution">
    <text evidence="1">The sequence shown here is derived from an EMBL/GenBank/DDBJ whole genome shotgun (WGS) entry which is preliminary data.</text>
</comment>
<reference evidence="1 2" key="1">
    <citation type="submission" date="2020-12" db="EMBL/GenBank/DDBJ databases">
        <title>WGS of Legionella: environmental sample.</title>
        <authorList>
            <person name="Cristino S."/>
            <person name="Girolamini L."/>
            <person name="Salaris S."/>
            <person name="Pascale M.R."/>
            <person name="Mazzotta M."/>
            <person name="Orsini M."/>
            <person name="Grottola A."/>
        </authorList>
    </citation>
    <scope>NUCLEOTIDE SEQUENCE [LARGE SCALE GENOMIC DNA]</scope>
    <source>
        <strain evidence="1 2">30cs62</strain>
    </source>
</reference>
<evidence type="ECO:0000313" key="2">
    <source>
        <dbReference type="Proteomes" id="UP000809910"/>
    </source>
</evidence>
<dbReference type="RefSeq" id="WP_203108804.1">
    <property type="nucleotide sequence ID" value="NZ_JADOBG010000010.1"/>
</dbReference>
<protein>
    <submittedName>
        <fullName evidence="1">Uncharacterized protein</fullName>
    </submittedName>
</protein>